<dbReference type="OrthoDB" id="6503074at2759"/>
<name>A0A834RBF6_SARSC</name>
<feature type="compositionally biased region" description="Gly residues" evidence="1">
    <location>
        <begin position="71"/>
        <end position="87"/>
    </location>
</feature>
<dbReference type="EMBL" id="WVUK01000055">
    <property type="protein sequence ID" value="KAF7493667.1"/>
    <property type="molecule type" value="Genomic_DNA"/>
</dbReference>
<sequence length="136" mass="15019">MVYINSRGEILEKEPFTWRTPWKFLLKLIWSLINFFLTMFGFSDQKSSSIRRYFLGSNGYSNDGNDDHHSGPGGGGRNGGSGGGGGPRFRTIGSLPRNSPIGMSTCPGNSNEILNSDSRALRCKQTFAQKKRVEGH</sequence>
<reference evidence="3" key="2">
    <citation type="submission" date="2020-01" db="EMBL/GenBank/DDBJ databases">
        <authorList>
            <person name="Korhonen P.K.K."/>
            <person name="Guangxu M.G."/>
            <person name="Wang T.W."/>
            <person name="Stroehlein A.J.S."/>
            <person name="Young N.D."/>
            <person name="Ang C.-S.A."/>
            <person name="Fernando D.W.F."/>
            <person name="Lu H.L."/>
            <person name="Taylor S.T."/>
            <person name="Ehtesham M.E.M."/>
            <person name="Najaraj S.H.N."/>
            <person name="Harsha G.H.G."/>
            <person name="Madugundu A.M."/>
            <person name="Renuse S.R."/>
            <person name="Holt D.H."/>
            <person name="Pandey A.P."/>
            <person name="Papenfuss A.P."/>
            <person name="Gasser R.B.G."/>
            <person name="Fischer K.F."/>
        </authorList>
    </citation>
    <scope>NUCLEOTIDE SEQUENCE</scope>
    <source>
        <strain evidence="3">SSS_KF_BRIS2020</strain>
    </source>
</reference>
<evidence type="ECO:0000256" key="2">
    <source>
        <dbReference type="SAM" id="Phobius"/>
    </source>
</evidence>
<feature type="transmembrane region" description="Helical" evidence="2">
    <location>
        <begin position="24"/>
        <end position="42"/>
    </location>
</feature>
<reference evidence="4" key="3">
    <citation type="submission" date="2022-06" db="UniProtKB">
        <authorList>
            <consortium name="EnsemblMetazoa"/>
        </authorList>
    </citation>
    <scope>IDENTIFICATION</scope>
</reference>
<evidence type="ECO:0000256" key="1">
    <source>
        <dbReference type="SAM" id="MobiDB-lite"/>
    </source>
</evidence>
<keyword evidence="2" id="KW-1133">Transmembrane helix</keyword>
<keyword evidence="2" id="KW-0472">Membrane</keyword>
<accession>A0A834RBF6</accession>
<gene>
    <name evidence="3" type="ORF">SSS_519</name>
</gene>
<protein>
    <submittedName>
        <fullName evidence="3 4">Uncharacterized protein</fullName>
    </submittedName>
</protein>
<feature type="region of interest" description="Disordered" evidence="1">
    <location>
        <begin position="61"/>
        <end position="109"/>
    </location>
</feature>
<evidence type="ECO:0000313" key="3">
    <source>
        <dbReference type="EMBL" id="KAF7493667.1"/>
    </source>
</evidence>
<dbReference type="AlphaFoldDB" id="A0A834RBF6"/>
<evidence type="ECO:0000313" key="4">
    <source>
        <dbReference type="EnsemblMetazoa" id="KAF7493667.1"/>
    </source>
</evidence>
<reference evidence="5" key="1">
    <citation type="journal article" date="2020" name="PLoS Negl. Trop. Dis.">
        <title>High-quality nuclear genome for Sarcoptes scabiei-A critical resource for a neglected parasite.</title>
        <authorList>
            <person name="Korhonen P.K."/>
            <person name="Gasser R.B."/>
            <person name="Ma G."/>
            <person name="Wang T."/>
            <person name="Stroehlein A.J."/>
            <person name="Young N.D."/>
            <person name="Ang C.S."/>
            <person name="Fernando D.D."/>
            <person name="Lu H.C."/>
            <person name="Taylor S."/>
            <person name="Reynolds S.L."/>
            <person name="Mofiz E."/>
            <person name="Najaraj S.H."/>
            <person name="Gowda H."/>
            <person name="Madugundu A."/>
            <person name="Renuse S."/>
            <person name="Holt D."/>
            <person name="Pandey A."/>
            <person name="Papenfuss A.T."/>
            <person name="Fischer K."/>
        </authorList>
    </citation>
    <scope>NUCLEOTIDE SEQUENCE [LARGE SCALE GENOMIC DNA]</scope>
</reference>
<organism evidence="3">
    <name type="scientific">Sarcoptes scabiei</name>
    <name type="common">Itch mite</name>
    <name type="synonym">Acarus scabiei</name>
    <dbReference type="NCBI Taxonomy" id="52283"/>
    <lineage>
        <taxon>Eukaryota</taxon>
        <taxon>Metazoa</taxon>
        <taxon>Ecdysozoa</taxon>
        <taxon>Arthropoda</taxon>
        <taxon>Chelicerata</taxon>
        <taxon>Arachnida</taxon>
        <taxon>Acari</taxon>
        <taxon>Acariformes</taxon>
        <taxon>Sarcoptiformes</taxon>
        <taxon>Astigmata</taxon>
        <taxon>Psoroptidia</taxon>
        <taxon>Sarcoptoidea</taxon>
        <taxon>Sarcoptidae</taxon>
        <taxon>Sarcoptinae</taxon>
        <taxon>Sarcoptes</taxon>
    </lineage>
</organism>
<dbReference type="EnsemblMetazoa" id="SSS_519s_mrna">
    <property type="protein sequence ID" value="KAF7493667.1"/>
    <property type="gene ID" value="SSS_519"/>
</dbReference>
<evidence type="ECO:0000313" key="5">
    <source>
        <dbReference type="Proteomes" id="UP000070412"/>
    </source>
</evidence>
<dbReference type="Proteomes" id="UP000070412">
    <property type="component" value="Unassembled WGS sequence"/>
</dbReference>
<proteinExistence type="predicted"/>
<keyword evidence="5" id="KW-1185">Reference proteome</keyword>
<keyword evidence="2" id="KW-0812">Transmembrane</keyword>